<dbReference type="PANTHER" id="PTHR21666">
    <property type="entry name" value="PEPTIDASE-RELATED"/>
    <property type="match status" value="1"/>
</dbReference>
<dbReference type="CDD" id="cd12797">
    <property type="entry name" value="M23_peptidase"/>
    <property type="match status" value="1"/>
</dbReference>
<comment type="caution">
    <text evidence="1">The sequence shown here is derived from an EMBL/GenBank/DDBJ whole genome shotgun (WGS) entry which is preliminary data.</text>
</comment>
<dbReference type="InterPro" id="IPR011055">
    <property type="entry name" value="Dup_hybrid_motif"/>
</dbReference>
<dbReference type="SUPFAM" id="SSF51261">
    <property type="entry name" value="Duplicated hybrid motif"/>
    <property type="match status" value="1"/>
</dbReference>
<sequence>MRFILISLLFSATLFAADSLYFPFGKIGFLTSSFGENRGTRYHAGIDYSTEMREGFPVLAPENGKIIKVKVSPYFYGKVIYFAGESGHTWLFAHLSDFAEPLHSLIRKTQNKKKKNDVALENPKIPSFQKGDTLAFTGSSGIGNPHLHLEMRTGEKVVNPCANGVFCGDTLAPFIFGAAVFQGENVSLSGEEDLKANCLEVPDFKNHQDPLRFVFKIADYSREPLENPMSVRRITLKRKNEILSEVRKDTLSYANMIQIREELLWAEEADTAGDWHYLPNVYKFTEGDTLTLEVEDITGKISTRTLALAEKCNGAKPALHGKNQNPELFSFLSRSWLGLDLCKSDSLKTEFTLYSRDELVANACEEMKPEATPLGKLLEIYPGVDEIRLLQHEKSDTIRLAEIPADAKDFSIEFQMKNARIAARVSALADVPWTRVFAIRALQNDSVPAYEFHPKGLHFLGDWNVSFDKKIATAPLYYLGETSRRWFIFSKQKSAEKERSASMDELRDIGFIDDKTAPELGESRLDSAMVLGKMTAVLRIPVIEKESGIPSGNAIQASAPGKPFIYAEYDSEPRELVFILSELPPAGKSFKIRIQDEAGNAKSFDVKVPIF</sequence>
<reference evidence="1 2" key="1">
    <citation type="submission" date="2018-05" db="EMBL/GenBank/DDBJ databases">
        <title>Animal gut microbial communities from fecal samples from Wisconsin, USA.</title>
        <authorList>
            <person name="Neumann A."/>
        </authorList>
    </citation>
    <scope>NUCLEOTIDE SEQUENCE [LARGE SCALE GENOMIC DNA]</scope>
    <source>
        <strain evidence="1 2">UWS4</strain>
    </source>
</reference>
<proteinExistence type="predicted"/>
<dbReference type="EMBL" id="QGHD01000030">
    <property type="protein sequence ID" value="PWK93184.1"/>
    <property type="molecule type" value="Genomic_DNA"/>
</dbReference>
<gene>
    <name evidence="1" type="ORF">B0H50_1308</name>
</gene>
<evidence type="ECO:0000313" key="2">
    <source>
        <dbReference type="Proteomes" id="UP000245523"/>
    </source>
</evidence>
<protein>
    <submittedName>
        <fullName evidence="1">Peptidase M23-like protein</fullName>
    </submittedName>
</protein>
<evidence type="ECO:0000313" key="1">
    <source>
        <dbReference type="EMBL" id="PWK93184.1"/>
    </source>
</evidence>
<accession>A0ABX5LJT2</accession>
<dbReference type="RefSeq" id="WP_106199753.1">
    <property type="nucleotide sequence ID" value="NZ_JAXEIU010000015.1"/>
</dbReference>
<name>A0ABX5LJT2_9BACT</name>
<keyword evidence="2" id="KW-1185">Reference proteome</keyword>
<dbReference type="Gene3D" id="2.70.70.10">
    <property type="entry name" value="Glucose Permease (Domain IIA)"/>
    <property type="match status" value="1"/>
</dbReference>
<dbReference type="Proteomes" id="UP000245523">
    <property type="component" value="Unassembled WGS sequence"/>
</dbReference>
<organism evidence="1 2">
    <name type="scientific">Hallerella porci</name>
    <dbReference type="NCBI Taxonomy" id="1945871"/>
    <lineage>
        <taxon>Bacteria</taxon>
        <taxon>Pseudomonadati</taxon>
        <taxon>Fibrobacterota</taxon>
        <taxon>Fibrobacteria</taxon>
        <taxon>Fibrobacterales</taxon>
        <taxon>Fibrobacteraceae</taxon>
        <taxon>Hallerella</taxon>
    </lineage>
</organism>
<dbReference type="PANTHER" id="PTHR21666:SF289">
    <property type="entry name" value="L-ALA--D-GLU ENDOPEPTIDASE"/>
    <property type="match status" value="1"/>
</dbReference>
<dbReference type="InterPro" id="IPR050570">
    <property type="entry name" value="Cell_wall_metabolism_enzyme"/>
</dbReference>